<keyword evidence="7" id="KW-0560">Oxidoreductase</keyword>
<organism evidence="12 13">
    <name type="scientific">Cyclobacterium plantarum</name>
    <dbReference type="NCBI Taxonomy" id="2716263"/>
    <lineage>
        <taxon>Bacteria</taxon>
        <taxon>Pseudomonadati</taxon>
        <taxon>Bacteroidota</taxon>
        <taxon>Cytophagia</taxon>
        <taxon>Cytophagales</taxon>
        <taxon>Cyclobacteriaceae</taxon>
        <taxon>Cyclobacterium</taxon>
    </lineage>
</organism>
<dbReference type="Proteomes" id="UP000649799">
    <property type="component" value="Unassembled WGS sequence"/>
</dbReference>
<dbReference type="Gene3D" id="3.40.50.740">
    <property type="match status" value="1"/>
</dbReference>
<dbReference type="CDD" id="cd02787">
    <property type="entry name" value="MopB_CT_ydeP"/>
    <property type="match status" value="1"/>
</dbReference>
<evidence type="ECO:0000256" key="6">
    <source>
        <dbReference type="ARBA" id="ARBA00022723"/>
    </source>
</evidence>
<dbReference type="InterPro" id="IPR009010">
    <property type="entry name" value="Asp_de-COase-like_dom_sf"/>
</dbReference>
<evidence type="ECO:0000256" key="5">
    <source>
        <dbReference type="ARBA" id="ARBA00022505"/>
    </source>
</evidence>
<evidence type="ECO:0000256" key="4">
    <source>
        <dbReference type="ARBA" id="ARBA00022485"/>
    </source>
</evidence>
<dbReference type="InterPro" id="IPR006657">
    <property type="entry name" value="MoPterin_dinucl-bd_dom"/>
</dbReference>
<dbReference type="InterPro" id="IPR050123">
    <property type="entry name" value="Prok_molybdopt-oxidoreductase"/>
</dbReference>
<keyword evidence="5" id="KW-0500">Molybdenum</keyword>
<comment type="similarity">
    <text evidence="3">Belongs to the prokaryotic molybdopterin-containing oxidoreductase family.</text>
</comment>
<keyword evidence="13" id="KW-1185">Reference proteome</keyword>
<keyword evidence="4" id="KW-0004">4Fe-4S</keyword>
<comment type="cofactor">
    <cofactor evidence="2">
        <name>[4Fe-4S] cluster</name>
        <dbReference type="ChEBI" id="CHEBI:49883"/>
    </cofactor>
</comment>
<keyword evidence="8" id="KW-0408">Iron</keyword>
<name>A0ABX0H378_9BACT</name>
<dbReference type="EMBL" id="JAANYN010000002">
    <property type="protein sequence ID" value="NHE56264.1"/>
    <property type="molecule type" value="Genomic_DNA"/>
</dbReference>
<comment type="caution">
    <text evidence="12">The sequence shown here is derived from an EMBL/GenBank/DDBJ whole genome shotgun (WGS) entry which is preliminary data.</text>
</comment>
<sequence>MNPKRKVKISPPGQIAAGPRSIQSVARAIWEETHVGRGVKTLFKINQPQGFDCPSCAWPDPDPKNVSKIAEYCENGAKAVAWESGYKRITPSFFEQFSVKELVEKSDHWLEKQGRLTQPMVLEENASHYSPISWDAAFSMIAKKLHELENPDQAIFYTSGRTSNEAAFLYQCFVRQFGTNNLPDCSNMCHEASGKALSETLGIGKASVILDDIRHADLLLVLGQNPGTNAPRMLTAMEQLKKNGGKIISVNPLPETGLIQFRNPQKPWEWLGKPTTLHDLHLQVKVNGDLPLLKAMLKLLLEADKKNKGKILDHAFIAENTSGHEALFQHLEACNLNELIAASGLSENQVREAVQMLAENKNIIIAWAMGITQHRNAENTIREIVNLLLLKGSIGRKGAGTLPVRGHSNVQGDRTMGIWEKMPDAFLDKLGKAFDFNPPRQHGVHAVGAVQAMATGQAKVFFGMGGNFVLAAPDTNKVFEGMRQCDLTVHVSTKLNRSHLVHGKTALILPCLGRTESDITAKGPQFVSTEDTAGRIRMSSGDLEPASGELKSEVGIICGLAREVLGRENPTDWEGMAADYDVIREKIEAVIPGFDDYNEKIRVPGGFYLPNGAREGIFNTTDNKAQFTVNLLSNRQSSKIPFILMTVRSHDQFNTTVYGYDDRYRGIQNSREVVMMHREDMKNTGCQTGDLVKITSVFEGEKRVLEGFQVVPYDISRGCLAVYFPEGNVLVALNNKSDESHCPASKYIEVFLEKMKA</sequence>
<evidence type="ECO:0000256" key="1">
    <source>
        <dbReference type="ARBA" id="ARBA00001942"/>
    </source>
</evidence>
<dbReference type="InterPro" id="IPR041953">
    <property type="entry name" value="YdeP_MopB"/>
</dbReference>
<dbReference type="RefSeq" id="WP_166143924.1">
    <property type="nucleotide sequence ID" value="NZ_JAANYN010000002.1"/>
</dbReference>
<dbReference type="CDD" id="cd02767">
    <property type="entry name" value="MopB_ydeP"/>
    <property type="match status" value="1"/>
</dbReference>
<dbReference type="PANTHER" id="PTHR43105:SF4">
    <property type="entry name" value="PROTEIN YDEP"/>
    <property type="match status" value="1"/>
</dbReference>
<gene>
    <name evidence="12" type="ORF">G9Q97_05470</name>
</gene>
<evidence type="ECO:0000259" key="11">
    <source>
        <dbReference type="Pfam" id="PF01568"/>
    </source>
</evidence>
<dbReference type="SUPFAM" id="SSF53706">
    <property type="entry name" value="Formate dehydrogenase/DMSO reductase, domains 1-3"/>
    <property type="match status" value="1"/>
</dbReference>
<keyword evidence="9" id="KW-0411">Iron-sulfur</keyword>
<dbReference type="InterPro" id="IPR037951">
    <property type="entry name" value="MopB_CT_YdeP"/>
</dbReference>
<keyword evidence="6" id="KW-0479">Metal-binding</keyword>
<feature type="domain" description="Molybdopterin oxidoreductase" evidence="10">
    <location>
        <begin position="115"/>
        <end position="491"/>
    </location>
</feature>
<dbReference type="Gene3D" id="2.40.40.20">
    <property type="match status" value="1"/>
</dbReference>
<evidence type="ECO:0000256" key="7">
    <source>
        <dbReference type="ARBA" id="ARBA00023002"/>
    </source>
</evidence>
<evidence type="ECO:0000313" key="13">
    <source>
        <dbReference type="Proteomes" id="UP000649799"/>
    </source>
</evidence>
<evidence type="ECO:0000256" key="2">
    <source>
        <dbReference type="ARBA" id="ARBA00001966"/>
    </source>
</evidence>
<dbReference type="PIRSF" id="PIRSF000144">
    <property type="entry name" value="CbbBc"/>
    <property type="match status" value="1"/>
</dbReference>
<dbReference type="InterPro" id="IPR006656">
    <property type="entry name" value="Mopterin_OxRdtase"/>
</dbReference>
<dbReference type="InterPro" id="IPR010046">
    <property type="entry name" value="Mopterin_OxRdtse_a_bac"/>
</dbReference>
<proteinExistence type="inferred from homology"/>
<evidence type="ECO:0000256" key="3">
    <source>
        <dbReference type="ARBA" id="ARBA00010312"/>
    </source>
</evidence>
<evidence type="ECO:0000313" key="12">
    <source>
        <dbReference type="EMBL" id="NHE56264.1"/>
    </source>
</evidence>
<dbReference type="Pfam" id="PF01568">
    <property type="entry name" value="Molydop_binding"/>
    <property type="match status" value="1"/>
</dbReference>
<evidence type="ECO:0000256" key="9">
    <source>
        <dbReference type="ARBA" id="ARBA00023014"/>
    </source>
</evidence>
<dbReference type="Gene3D" id="3.40.228.10">
    <property type="entry name" value="Dimethylsulfoxide Reductase, domain 2"/>
    <property type="match status" value="1"/>
</dbReference>
<evidence type="ECO:0000256" key="8">
    <source>
        <dbReference type="ARBA" id="ARBA00023004"/>
    </source>
</evidence>
<dbReference type="PANTHER" id="PTHR43105">
    <property type="entry name" value="RESPIRATORY NITRATE REDUCTASE"/>
    <property type="match status" value="1"/>
</dbReference>
<evidence type="ECO:0000259" key="10">
    <source>
        <dbReference type="Pfam" id="PF00384"/>
    </source>
</evidence>
<dbReference type="Pfam" id="PF00384">
    <property type="entry name" value="Molybdopterin"/>
    <property type="match status" value="1"/>
</dbReference>
<dbReference type="SUPFAM" id="SSF50692">
    <property type="entry name" value="ADC-like"/>
    <property type="match status" value="1"/>
</dbReference>
<reference evidence="12 13" key="1">
    <citation type="submission" date="2020-03" db="EMBL/GenBank/DDBJ databases">
        <title>Cyclobacterium plantarum sp. nov., a marine bacterium isolated from a coastal-marine wetland.</title>
        <authorList>
            <person name="Sanchez-Porro C."/>
            <person name="Ventosa A."/>
            <person name="Amoozegar M."/>
        </authorList>
    </citation>
    <scope>NUCLEOTIDE SEQUENCE [LARGE SCALE GENOMIC DNA]</scope>
    <source>
        <strain evidence="12 13">GBPx2</strain>
    </source>
</reference>
<comment type="cofactor">
    <cofactor evidence="1">
        <name>Mo-bis(molybdopterin guanine dinucleotide)</name>
        <dbReference type="ChEBI" id="CHEBI:60539"/>
    </cofactor>
</comment>
<accession>A0ABX0H378</accession>
<dbReference type="NCBIfam" id="TIGR01701">
    <property type="entry name" value="Fdhalpha-like"/>
    <property type="match status" value="1"/>
</dbReference>
<protein>
    <submittedName>
        <fullName evidence="12">FdhF/YdeP family oxidoreductase</fullName>
    </submittedName>
</protein>
<feature type="domain" description="Molybdopterin dinucleotide-binding" evidence="11">
    <location>
        <begin position="642"/>
        <end position="734"/>
    </location>
</feature>